<keyword evidence="5" id="KW-1133">Transmembrane helix</keyword>
<organism evidence="8 9">
    <name type="scientific">Corynebacterium pseudokroppenstedtii</name>
    <dbReference type="NCBI Taxonomy" id="2804917"/>
    <lineage>
        <taxon>Bacteria</taxon>
        <taxon>Bacillati</taxon>
        <taxon>Actinomycetota</taxon>
        <taxon>Actinomycetes</taxon>
        <taxon>Mycobacteriales</taxon>
        <taxon>Corynebacteriaceae</taxon>
        <taxon>Corynebacterium</taxon>
    </lineage>
</organism>
<dbReference type="Gene3D" id="3.90.1310.10">
    <property type="entry name" value="Penicillin-binding protein 2a (Domain 2)"/>
    <property type="match status" value="1"/>
</dbReference>
<comment type="subcellular location">
    <subcellularLocation>
        <location evidence="1">Membrane</location>
    </subcellularLocation>
</comment>
<dbReference type="RefSeq" id="WP_221924067.1">
    <property type="nucleotide sequence ID" value="NZ_CP137757.1"/>
</dbReference>
<keyword evidence="5" id="KW-0812">Transmembrane</keyword>
<dbReference type="KEGG" id="cpsk:Q0N40_04025"/>
<dbReference type="SUPFAM" id="SSF56519">
    <property type="entry name" value="Penicillin binding protein dimerisation domain"/>
    <property type="match status" value="1"/>
</dbReference>
<evidence type="ECO:0000256" key="1">
    <source>
        <dbReference type="ARBA" id="ARBA00004370"/>
    </source>
</evidence>
<dbReference type="InterPro" id="IPR036138">
    <property type="entry name" value="PBP_dimer_sf"/>
</dbReference>
<feature type="transmembrane region" description="Helical" evidence="5">
    <location>
        <begin position="44"/>
        <end position="67"/>
    </location>
</feature>
<evidence type="ECO:0000259" key="6">
    <source>
        <dbReference type="Pfam" id="PF00905"/>
    </source>
</evidence>
<dbReference type="GO" id="GO:0071555">
    <property type="term" value="P:cell wall organization"/>
    <property type="evidence" value="ECO:0007669"/>
    <property type="project" value="TreeGrafter"/>
</dbReference>
<dbReference type="GO" id="GO:0008658">
    <property type="term" value="F:penicillin binding"/>
    <property type="evidence" value="ECO:0007669"/>
    <property type="project" value="InterPro"/>
</dbReference>
<evidence type="ECO:0000313" key="9">
    <source>
        <dbReference type="Proteomes" id="UP001174314"/>
    </source>
</evidence>
<dbReference type="Gene3D" id="3.40.710.10">
    <property type="entry name" value="DD-peptidase/beta-lactamase superfamily"/>
    <property type="match status" value="1"/>
</dbReference>
<dbReference type="GO" id="GO:0005886">
    <property type="term" value="C:plasma membrane"/>
    <property type="evidence" value="ECO:0007669"/>
    <property type="project" value="TreeGrafter"/>
</dbReference>
<evidence type="ECO:0000256" key="3">
    <source>
        <dbReference type="ARBA" id="ARBA00023136"/>
    </source>
</evidence>
<proteinExistence type="inferred from homology"/>
<dbReference type="SUPFAM" id="SSF56601">
    <property type="entry name" value="beta-lactamase/transpeptidase-like"/>
    <property type="match status" value="1"/>
</dbReference>
<gene>
    <name evidence="8" type="ORF">Q0N40_04025</name>
</gene>
<dbReference type="PANTHER" id="PTHR30627:SF1">
    <property type="entry name" value="PEPTIDOGLYCAN D,D-TRANSPEPTIDASE FTSI"/>
    <property type="match status" value="1"/>
</dbReference>
<accession>A0AAU0Q1D2</accession>
<comment type="similarity">
    <text evidence="2">Belongs to the transpeptidase family.</text>
</comment>
<dbReference type="AlphaFoldDB" id="A0AAU0Q1D2"/>
<dbReference type="EMBL" id="CP137757">
    <property type="protein sequence ID" value="WPF25714.1"/>
    <property type="molecule type" value="Genomic_DNA"/>
</dbReference>
<feature type="domain" description="Penicillin-binding protein transpeptidase" evidence="6">
    <location>
        <begin position="299"/>
        <end position="616"/>
    </location>
</feature>
<dbReference type="Proteomes" id="UP001174314">
    <property type="component" value="Chromosome"/>
</dbReference>
<dbReference type="PANTHER" id="PTHR30627">
    <property type="entry name" value="PEPTIDOGLYCAN D,D-TRANSPEPTIDASE"/>
    <property type="match status" value="1"/>
</dbReference>
<keyword evidence="3 5" id="KW-0472">Membrane</keyword>
<reference evidence="8 9" key="1">
    <citation type="submission" date="2023-10" db="EMBL/GenBank/DDBJ databases">
        <title>complete genome sequence of Corynebacterium pseudokroppenstedtii P15-C1.</title>
        <authorList>
            <person name="Bruggemann H."/>
            <person name="Poehlein A."/>
        </authorList>
    </citation>
    <scope>NUCLEOTIDE SEQUENCE [LARGE SCALE GENOMIC DNA]</scope>
    <source>
        <strain evidence="8 9">P15_C1</strain>
    </source>
</reference>
<evidence type="ECO:0000256" key="5">
    <source>
        <dbReference type="SAM" id="Phobius"/>
    </source>
</evidence>
<evidence type="ECO:0000259" key="7">
    <source>
        <dbReference type="Pfam" id="PF03717"/>
    </source>
</evidence>
<dbReference type="InterPro" id="IPR005311">
    <property type="entry name" value="PBP_dimer"/>
</dbReference>
<dbReference type="Gene3D" id="3.30.450.330">
    <property type="match status" value="1"/>
</dbReference>
<dbReference type="InterPro" id="IPR012338">
    <property type="entry name" value="Beta-lactam/transpept-like"/>
</dbReference>
<dbReference type="Pfam" id="PF03717">
    <property type="entry name" value="PBP_dimer"/>
    <property type="match status" value="1"/>
</dbReference>
<keyword evidence="9" id="KW-1185">Reference proteome</keyword>
<protein>
    <submittedName>
        <fullName evidence="8">Penicillin-binding protein 2</fullName>
    </submittedName>
</protein>
<dbReference type="InterPro" id="IPR050515">
    <property type="entry name" value="Beta-lactam/transpept"/>
</dbReference>
<dbReference type="Pfam" id="PF00905">
    <property type="entry name" value="Transpeptidase"/>
    <property type="match status" value="1"/>
</dbReference>
<feature type="domain" description="Penicillin-binding protein dimerisation" evidence="7">
    <location>
        <begin position="85"/>
        <end position="254"/>
    </location>
</feature>
<dbReference type="InterPro" id="IPR001460">
    <property type="entry name" value="PCN-bd_Tpept"/>
</dbReference>
<evidence type="ECO:0000313" key="8">
    <source>
        <dbReference type="EMBL" id="WPF25714.1"/>
    </source>
</evidence>
<evidence type="ECO:0000256" key="2">
    <source>
        <dbReference type="ARBA" id="ARBA00007171"/>
    </source>
</evidence>
<feature type="region of interest" description="Disordered" evidence="4">
    <location>
        <begin position="1"/>
        <end position="22"/>
    </location>
</feature>
<name>A0AAU0Q1D2_9CORY</name>
<sequence>MSNSSSRRPRNPRTGISPDAPLRNSMAGTSLITGAKAAMRRLNLLRAIIIALLIVLILRLVWVQLIIGPNLSSQAQEQRRVKIAEPARRGTITDTNGEDLAYTMESSLLSVHPNKLRSFMEKRHEINPDSYPDPDQRMKDIADDLPRMIGDDDKADDVKSEDIEKKLTSDDDYSVLVRNVDPDKAEKIVKKYPEITAERQDVRQYPNGAIGENVLGKISQDGSGQFGLELSQDSDLQGTNGSYTVDIAAQGMAIPGSRRDEHPAIDGDSYQLTLDNDMQTFVQQSLEQAKANSGAEDASAVVLDAKSGHILSMATTGTIDPNGDIEKQLKEGKQFGDRTISNPFEPGSVGKVITAAASIEDKKTIPDEVLQVPGSINDSGVTVKDAWDHGVTPYTTTGIFSKSSNVGTLMLAQRVGPDSFNNYLNKFGIGQATGVELPNETSGFLPPRSQWAAGTFANLPIGQGFSTSLLQMASIYQTIANDGVRIEPRIVKSIKDPDGKEVSTDAPSETRVVSAQTARTVRNMFRGVVQRDSGNQQGTGPGAAIDGYQIAGKTGTAQQVDPDTGAYSNSKYWITFAGIAPADDPRFVVAIMLNNPARGVHGEGGQSAAPLFHDIASWALNRYNVPPSKEPGDTLLLQAG</sequence>
<evidence type="ECO:0000256" key="4">
    <source>
        <dbReference type="SAM" id="MobiDB-lite"/>
    </source>
</evidence>